<evidence type="ECO:0000313" key="3">
    <source>
        <dbReference type="Proteomes" id="UP001054252"/>
    </source>
</evidence>
<dbReference type="Pfam" id="PF25276">
    <property type="entry name" value="DUF7870"/>
    <property type="match status" value="1"/>
</dbReference>
<comment type="caution">
    <text evidence="2">The sequence shown here is derived from an EMBL/GenBank/DDBJ whole genome shotgun (WGS) entry which is preliminary data.</text>
</comment>
<protein>
    <recommendedName>
        <fullName evidence="1">DUF7870 domain-containing protein</fullName>
    </recommendedName>
</protein>
<keyword evidence="3" id="KW-1185">Reference proteome</keyword>
<sequence length="413" mass="46861">MAIQIVDGFRFIKRHRQQKLFPYAPVGFRLDTYLLIRLPDSRVLRLLSRCLLLSLMIVSFPWLRSVNLAATTALDAVGSNPLNLELLPLLFRDLNNEGLLKIGDKALFVSNGGEDAISTSQILKNNEMELVSAMDFEGQSSIPNESFDFTFTHNFHAGAEFIDRTLKVGGMAVTKLGEDPSFVFNKPSNYKIVYLRQFDSPILAMKKVDYAEGVTSPTQRRLFTYSPDKKKDALKKLEDVLLEPPRAASGRSSRYLKKTRYLPDLLGDSLENYPRRVFIDVGSPEKDGGSGTSWFAKNYPTRNLKFDIYKIETVTEESMGKEVQQAAEIGMSDWMRKNLKEEEFVVMKTEAEMVDEMVKSKAIALVDELFLDCKPGRLGVGGRKYMGKRAYWECLALYGRLKDEGVAVHQWWG</sequence>
<evidence type="ECO:0000313" key="2">
    <source>
        <dbReference type="EMBL" id="GKV33589.1"/>
    </source>
</evidence>
<evidence type="ECO:0000259" key="1">
    <source>
        <dbReference type="Pfam" id="PF25276"/>
    </source>
</evidence>
<dbReference type="PANTHER" id="PTHR33597:SF11">
    <property type="entry name" value="OS07G0620600 PROTEIN"/>
    <property type="match status" value="1"/>
</dbReference>
<name>A0AAV5L8N2_9ROSI</name>
<dbReference type="PANTHER" id="PTHR33597">
    <property type="entry name" value="OS02G0760400 PROTEIN"/>
    <property type="match status" value="1"/>
</dbReference>
<proteinExistence type="predicted"/>
<dbReference type="EMBL" id="BPVZ01000101">
    <property type="protein sequence ID" value="GKV33589.1"/>
    <property type="molecule type" value="Genomic_DNA"/>
</dbReference>
<reference evidence="2 3" key="1">
    <citation type="journal article" date="2021" name="Commun. Biol.">
        <title>The genome of Shorea leprosula (Dipterocarpaceae) highlights the ecological relevance of drought in aseasonal tropical rainforests.</title>
        <authorList>
            <person name="Ng K.K.S."/>
            <person name="Kobayashi M.J."/>
            <person name="Fawcett J.A."/>
            <person name="Hatakeyama M."/>
            <person name="Paape T."/>
            <person name="Ng C.H."/>
            <person name="Ang C.C."/>
            <person name="Tnah L.H."/>
            <person name="Lee C.T."/>
            <person name="Nishiyama T."/>
            <person name="Sese J."/>
            <person name="O'Brien M.J."/>
            <person name="Copetti D."/>
            <person name="Mohd Noor M.I."/>
            <person name="Ong R.C."/>
            <person name="Putra M."/>
            <person name="Sireger I.Z."/>
            <person name="Indrioko S."/>
            <person name="Kosugi Y."/>
            <person name="Izuno A."/>
            <person name="Isagi Y."/>
            <person name="Lee S.L."/>
            <person name="Shimizu K.K."/>
        </authorList>
    </citation>
    <scope>NUCLEOTIDE SEQUENCE [LARGE SCALE GENOMIC DNA]</scope>
    <source>
        <strain evidence="2">214</strain>
    </source>
</reference>
<gene>
    <name evidence="2" type="ORF">SLEP1_g42078</name>
</gene>
<accession>A0AAV5L8N2</accession>
<dbReference type="InterPro" id="IPR057192">
    <property type="entry name" value="DUF7870"/>
</dbReference>
<dbReference type="Proteomes" id="UP001054252">
    <property type="component" value="Unassembled WGS sequence"/>
</dbReference>
<feature type="domain" description="DUF7870" evidence="1">
    <location>
        <begin position="234"/>
        <end position="412"/>
    </location>
</feature>
<dbReference type="AlphaFoldDB" id="A0AAV5L8N2"/>
<organism evidence="2 3">
    <name type="scientific">Rubroshorea leprosula</name>
    <dbReference type="NCBI Taxonomy" id="152421"/>
    <lineage>
        <taxon>Eukaryota</taxon>
        <taxon>Viridiplantae</taxon>
        <taxon>Streptophyta</taxon>
        <taxon>Embryophyta</taxon>
        <taxon>Tracheophyta</taxon>
        <taxon>Spermatophyta</taxon>
        <taxon>Magnoliopsida</taxon>
        <taxon>eudicotyledons</taxon>
        <taxon>Gunneridae</taxon>
        <taxon>Pentapetalae</taxon>
        <taxon>rosids</taxon>
        <taxon>malvids</taxon>
        <taxon>Malvales</taxon>
        <taxon>Dipterocarpaceae</taxon>
        <taxon>Rubroshorea</taxon>
    </lineage>
</organism>